<dbReference type="InterPro" id="IPR055060">
    <property type="entry name" value="ACOX_C_alpha1"/>
</dbReference>
<comment type="similarity">
    <text evidence="5">Belongs to the acyl-CoA oxidase family.</text>
</comment>
<reference evidence="20" key="2">
    <citation type="submission" date="2017-01" db="EMBL/GenBank/DDBJ databases">
        <authorList>
            <person name="Wang Y."/>
            <person name="White M."/>
            <person name="Kvist S."/>
            <person name="Moncalvo J.-M."/>
        </authorList>
    </citation>
    <scope>NUCLEOTIDE SEQUENCE [LARGE SCALE GENOMIC DNA]</scope>
    <source>
        <strain evidence="20">COL-18-3</strain>
    </source>
</reference>
<evidence type="ECO:0000313" key="20">
    <source>
        <dbReference type="Proteomes" id="UP000188320"/>
    </source>
</evidence>
<keyword evidence="10" id="KW-0560">Oxidoreductase</keyword>
<evidence type="ECO:0000259" key="16">
    <source>
        <dbReference type="Pfam" id="PF14749"/>
    </source>
</evidence>
<evidence type="ECO:0000313" key="19">
    <source>
        <dbReference type="EMBL" id="OMH84989.1"/>
    </source>
</evidence>
<dbReference type="SUPFAM" id="SSF47203">
    <property type="entry name" value="Acyl-CoA dehydrogenase C-terminal domain-like"/>
    <property type="match status" value="1"/>
</dbReference>
<keyword evidence="8 14" id="KW-0274">FAD</keyword>
<dbReference type="AlphaFoldDB" id="A0A1R1PC81"/>
<organism evidence="18 20">
    <name type="scientific">Zancudomyces culisetae</name>
    <name type="common">Gut fungus</name>
    <name type="synonym">Smittium culisetae</name>
    <dbReference type="NCBI Taxonomy" id="1213189"/>
    <lineage>
        <taxon>Eukaryota</taxon>
        <taxon>Fungi</taxon>
        <taxon>Fungi incertae sedis</taxon>
        <taxon>Zoopagomycota</taxon>
        <taxon>Kickxellomycotina</taxon>
        <taxon>Harpellomycetes</taxon>
        <taxon>Harpellales</taxon>
        <taxon>Legeriomycetaceae</taxon>
        <taxon>Zancudomyces</taxon>
    </lineage>
</organism>
<feature type="binding site" evidence="14">
    <location>
        <position position="149"/>
    </location>
    <ligand>
        <name>FAD</name>
        <dbReference type="ChEBI" id="CHEBI:57692"/>
    </ligand>
</feature>
<feature type="binding site" evidence="14">
    <location>
        <position position="188"/>
    </location>
    <ligand>
        <name>FAD</name>
        <dbReference type="ChEBI" id="CHEBI:57692"/>
    </ligand>
</feature>
<evidence type="ECO:0000313" key="18">
    <source>
        <dbReference type="EMBL" id="OMH78577.1"/>
    </source>
</evidence>
<evidence type="ECO:0000256" key="8">
    <source>
        <dbReference type="ARBA" id="ARBA00022827"/>
    </source>
</evidence>
<dbReference type="InterPro" id="IPR006091">
    <property type="entry name" value="Acyl-CoA_Oxase/DH_mid-dom"/>
</dbReference>
<dbReference type="InterPro" id="IPR009100">
    <property type="entry name" value="AcylCoA_DH/oxidase_NM_dom_sf"/>
</dbReference>
<evidence type="ECO:0000256" key="1">
    <source>
        <dbReference type="ARBA" id="ARBA00001201"/>
    </source>
</evidence>
<accession>A0A1R1PC81</accession>
<evidence type="ECO:0000256" key="11">
    <source>
        <dbReference type="ARBA" id="ARBA00023098"/>
    </source>
</evidence>
<comment type="pathway">
    <text evidence="4">Lipid metabolism; peroxisomal fatty acid beta-oxidation.</text>
</comment>
<evidence type="ECO:0000256" key="2">
    <source>
        <dbReference type="ARBA" id="ARBA00001974"/>
    </source>
</evidence>
<feature type="domain" description="Acyl-CoA oxidase C-alpha1" evidence="17">
    <location>
        <begin position="287"/>
        <end position="447"/>
    </location>
</feature>
<dbReference type="Gene3D" id="2.40.110.10">
    <property type="entry name" value="Butyryl-CoA Dehydrogenase, subunit A, domain 2"/>
    <property type="match status" value="1"/>
</dbReference>
<keyword evidence="11" id="KW-0443">Lipid metabolism</keyword>
<evidence type="ECO:0000256" key="5">
    <source>
        <dbReference type="ARBA" id="ARBA00006288"/>
    </source>
</evidence>
<dbReference type="Proteomes" id="UP000188320">
    <property type="component" value="Unassembled WGS sequence"/>
</dbReference>
<evidence type="ECO:0000256" key="12">
    <source>
        <dbReference type="ARBA" id="ARBA00023140"/>
    </source>
</evidence>
<comment type="cofactor">
    <cofactor evidence="2">
        <name>FAD</name>
        <dbReference type="ChEBI" id="CHEBI:57692"/>
    </cofactor>
</comment>
<dbReference type="OrthoDB" id="538336at2759"/>
<dbReference type="SUPFAM" id="SSF56645">
    <property type="entry name" value="Acyl-CoA dehydrogenase NM domain-like"/>
    <property type="match status" value="1"/>
</dbReference>
<dbReference type="GO" id="GO:0003997">
    <property type="term" value="F:acyl-CoA oxidase activity"/>
    <property type="evidence" value="ECO:0007669"/>
    <property type="project" value="UniProtKB-EC"/>
</dbReference>
<dbReference type="InterPro" id="IPR029320">
    <property type="entry name" value="Acyl-CoA_ox_N"/>
</dbReference>
<keyword evidence="20" id="KW-1185">Reference proteome</keyword>
<evidence type="ECO:0000259" key="15">
    <source>
        <dbReference type="Pfam" id="PF02770"/>
    </source>
</evidence>
<dbReference type="FunFam" id="2.40.110.10:FF:000003">
    <property type="entry name" value="Acyl-coenzyme A oxidase"/>
    <property type="match status" value="1"/>
</dbReference>
<evidence type="ECO:0000259" key="17">
    <source>
        <dbReference type="Pfam" id="PF22924"/>
    </source>
</evidence>
<keyword evidence="12" id="KW-0576">Peroxisome</keyword>
<dbReference type="EMBL" id="LSSK01000122">
    <property type="protein sequence ID" value="OMH84989.1"/>
    <property type="molecule type" value="Genomic_DNA"/>
</dbReference>
<dbReference type="GO" id="GO:0033540">
    <property type="term" value="P:fatty acid beta-oxidation using acyl-CoA oxidase"/>
    <property type="evidence" value="ECO:0007669"/>
    <property type="project" value="TreeGrafter"/>
</dbReference>
<dbReference type="FunFam" id="1.20.140.10:FF:000015">
    <property type="entry name" value="Acyl-coenzyme A oxidase"/>
    <property type="match status" value="1"/>
</dbReference>
<sequence length="575" mass="64942">MSLPLEKFKDTSLTKETLASERKKARFSPNELGDFIYGKEYRERVARILKVLRAEPEIFSNEDIYFLNRSELIERYLKRERRLVELYRSGKIQNEDIEFTFKLYGTMGPYTLSRGAFLPAVEKQSNPEQIEKFVKPAEEYRIIGCYAQTELGHGSNVRGMETTITFVEETDEFEVNSPSLTSAKWWIGTMGVHATHAVVMGQLIIKGKNYGVFPIVVPLRSLEDHKPLPGVYIGDIGPKFGVNVMDNGYLYLDHVRVPRINLLQKYINVSRDGTFSRIKGADPRMTYISMVQLRTGIASGMGVLLARAVTVATRYTAVRRQFGKVGKPETPVLDYGIVQHRIIPLIAQAYAMIGMTHELKNQFVRTTDAIAKNDFSLLKEMHATSAGLKKWSTTISIYGIDTCRHVCGGHGYSQFSGLNQLFTDNYPGIIYEGDNYILAQQTTRYVLNIAGDLLKGSSDIENNDTTRYMQRFITKSNVSPSTSALTWVGRTANQLISNRTTLIDLLAYRLASMTSDLAQKIHFKGHKFEDSLVTAQAISMAHSEFIVALYFDRYLKTLPQSSPLAPILDLMFVIS</sequence>
<evidence type="ECO:0000256" key="6">
    <source>
        <dbReference type="ARBA" id="ARBA00012870"/>
    </source>
</evidence>
<dbReference type="InterPro" id="IPR012258">
    <property type="entry name" value="Acyl-CoA_oxidase"/>
</dbReference>
<keyword evidence="9" id="KW-0276">Fatty acid metabolism</keyword>
<comment type="catalytic activity">
    <reaction evidence="1">
        <text>a 2,3-saturated acyl-CoA + O2 = a (2E)-enoyl-CoA + H2O2</text>
        <dbReference type="Rhea" id="RHEA:38959"/>
        <dbReference type="ChEBI" id="CHEBI:15379"/>
        <dbReference type="ChEBI" id="CHEBI:16240"/>
        <dbReference type="ChEBI" id="CHEBI:58856"/>
        <dbReference type="ChEBI" id="CHEBI:65111"/>
        <dbReference type="EC" id="1.3.3.6"/>
    </reaction>
</comment>
<evidence type="ECO:0000256" key="10">
    <source>
        <dbReference type="ARBA" id="ARBA00023002"/>
    </source>
</evidence>
<evidence type="ECO:0000256" key="7">
    <source>
        <dbReference type="ARBA" id="ARBA00022630"/>
    </source>
</evidence>
<comment type="subcellular location">
    <subcellularLocation>
        <location evidence="3">Peroxisome</location>
    </subcellularLocation>
</comment>
<dbReference type="Pfam" id="PF22924">
    <property type="entry name" value="ACOX_C_alpha1"/>
    <property type="match status" value="1"/>
</dbReference>
<dbReference type="Pfam" id="PF02770">
    <property type="entry name" value="Acyl-CoA_dh_M"/>
    <property type="match status" value="1"/>
</dbReference>
<dbReference type="EC" id="1.3.3.6" evidence="6"/>
<name>A0A1R1PC81_ZANCU</name>
<dbReference type="GO" id="GO:0005777">
    <property type="term" value="C:peroxisome"/>
    <property type="evidence" value="ECO:0007669"/>
    <property type="project" value="UniProtKB-SubCell"/>
</dbReference>
<keyword evidence="7" id="KW-0285">Flavoprotein</keyword>
<proteinExistence type="inferred from homology"/>
<dbReference type="GO" id="GO:0071949">
    <property type="term" value="F:FAD binding"/>
    <property type="evidence" value="ECO:0007669"/>
    <property type="project" value="InterPro"/>
</dbReference>
<feature type="domain" description="Acyl-coenzyme A oxidase N-terminal" evidence="16">
    <location>
        <begin position="29"/>
        <end position="143"/>
    </location>
</feature>
<dbReference type="InterPro" id="IPR037069">
    <property type="entry name" value="AcylCoA_DH/ox_N_sf"/>
</dbReference>
<dbReference type="PIRSF" id="PIRSF000168">
    <property type="entry name" value="Acyl-CoA_oxidase"/>
    <property type="match status" value="1"/>
</dbReference>
<dbReference type="GO" id="GO:0055088">
    <property type="term" value="P:lipid homeostasis"/>
    <property type="evidence" value="ECO:0007669"/>
    <property type="project" value="TreeGrafter"/>
</dbReference>
<evidence type="ECO:0000256" key="3">
    <source>
        <dbReference type="ARBA" id="ARBA00004275"/>
    </source>
</evidence>
<feature type="active site" description="Proton acceptor" evidence="13">
    <location>
        <position position="432"/>
    </location>
</feature>
<dbReference type="Gene3D" id="1.10.540.10">
    <property type="entry name" value="Acyl-CoA dehydrogenase/oxidase, N-terminal domain"/>
    <property type="match status" value="1"/>
</dbReference>
<dbReference type="EMBL" id="LSSK01001890">
    <property type="protein sequence ID" value="OMH78577.1"/>
    <property type="molecule type" value="Genomic_DNA"/>
</dbReference>
<gene>
    <name evidence="19" type="ORF">AX774_g1464</name>
    <name evidence="18" type="ORF">AX774_g8036</name>
</gene>
<dbReference type="InterPro" id="IPR036250">
    <property type="entry name" value="AcylCo_DH-like_C"/>
</dbReference>
<feature type="domain" description="Acyl-CoA oxidase/dehydrogenase middle" evidence="15">
    <location>
        <begin position="145"/>
        <end position="255"/>
    </location>
</feature>
<dbReference type="PANTHER" id="PTHR10909">
    <property type="entry name" value="ELECTRON TRANSPORT OXIDOREDUCTASE"/>
    <property type="match status" value="1"/>
</dbReference>
<evidence type="ECO:0000256" key="13">
    <source>
        <dbReference type="PIRSR" id="PIRSR000168-1"/>
    </source>
</evidence>
<evidence type="ECO:0000256" key="9">
    <source>
        <dbReference type="ARBA" id="ARBA00022832"/>
    </source>
</evidence>
<comment type="caution">
    <text evidence="18">The sequence shown here is derived from an EMBL/GenBank/DDBJ whole genome shotgun (WGS) entry which is preliminary data.</text>
</comment>
<evidence type="ECO:0000256" key="4">
    <source>
        <dbReference type="ARBA" id="ARBA00004846"/>
    </source>
</evidence>
<dbReference type="PANTHER" id="PTHR10909:SF250">
    <property type="entry name" value="PEROXISOMAL ACYL-COENZYME A OXIDASE 1"/>
    <property type="match status" value="1"/>
</dbReference>
<dbReference type="Pfam" id="PF14749">
    <property type="entry name" value="Acyl-CoA_ox_N"/>
    <property type="match status" value="1"/>
</dbReference>
<reference evidence="18" key="1">
    <citation type="submission" date="2017-01" db="EMBL/GenBank/DDBJ databases">
        <authorList>
            <person name="Mah S.A."/>
            <person name="Swanson W.J."/>
            <person name="Moy G.W."/>
            <person name="Vacquier V.D."/>
        </authorList>
    </citation>
    <scope>NUCLEOTIDE SEQUENCE [LARGE SCALE GENOMIC DNA]</scope>
    <source>
        <strain evidence="18">COL-18-3</strain>
    </source>
</reference>
<evidence type="ECO:0000256" key="14">
    <source>
        <dbReference type="PIRSR" id="PIRSR000168-2"/>
    </source>
</evidence>
<feature type="non-terminal residue" evidence="18">
    <location>
        <position position="575"/>
    </location>
</feature>
<protein>
    <recommendedName>
        <fullName evidence="6">acyl-CoA oxidase</fullName>
        <ecNumber evidence="6">1.3.3.6</ecNumber>
    </recommendedName>
</protein>
<dbReference type="InterPro" id="IPR046373">
    <property type="entry name" value="Acyl-CoA_Oxase/DH_mid-dom_sf"/>
</dbReference>
<dbReference type="Gene3D" id="1.20.140.10">
    <property type="entry name" value="Butyryl-CoA Dehydrogenase, subunit A, domain 3"/>
    <property type="match status" value="1"/>
</dbReference>
<dbReference type="GO" id="GO:0005504">
    <property type="term" value="F:fatty acid binding"/>
    <property type="evidence" value="ECO:0007669"/>
    <property type="project" value="TreeGrafter"/>
</dbReference>